<gene>
    <name evidence="3" type="ORF">D7003_11700</name>
</gene>
<name>A0A3N0BW42_9MICC</name>
<protein>
    <submittedName>
        <fullName evidence="3">ABC transporter</fullName>
    </submittedName>
</protein>
<dbReference type="Pfam" id="PF01926">
    <property type="entry name" value="MMR_HSR1"/>
    <property type="match status" value="1"/>
</dbReference>
<dbReference type="Proteomes" id="UP000273807">
    <property type="component" value="Unassembled WGS sequence"/>
</dbReference>
<dbReference type="SUPFAM" id="SSF52540">
    <property type="entry name" value="P-loop containing nucleoside triphosphate hydrolases"/>
    <property type="match status" value="1"/>
</dbReference>
<dbReference type="AlphaFoldDB" id="A0A3N0BW42"/>
<dbReference type="GO" id="GO:0043024">
    <property type="term" value="F:ribosomal small subunit binding"/>
    <property type="evidence" value="ECO:0007669"/>
    <property type="project" value="TreeGrafter"/>
</dbReference>
<dbReference type="EMBL" id="RBED01000103">
    <property type="protein sequence ID" value="RNL53933.1"/>
    <property type="molecule type" value="Genomic_DNA"/>
</dbReference>
<dbReference type="OrthoDB" id="974105at2"/>
<accession>A0A3N0BW42</accession>
<dbReference type="GO" id="GO:0005829">
    <property type="term" value="C:cytosol"/>
    <property type="evidence" value="ECO:0007669"/>
    <property type="project" value="TreeGrafter"/>
</dbReference>
<reference evidence="3 4" key="1">
    <citation type="submission" date="2018-10" db="EMBL/GenBank/DDBJ databases">
        <title>Genome sequencing of Arthrobacter oryzae TNB02.</title>
        <authorList>
            <person name="Cho Y.-J."/>
            <person name="Cho A."/>
            <person name="Kim O.-S."/>
        </authorList>
    </citation>
    <scope>NUCLEOTIDE SEQUENCE [LARGE SCALE GENOMIC DNA]</scope>
    <source>
        <strain evidence="3 4">TNB02</strain>
    </source>
</reference>
<feature type="domain" description="G" evidence="2">
    <location>
        <begin position="59"/>
        <end position="173"/>
    </location>
</feature>
<sequence length="539" mass="56774">MSRHGAARESSRLHSRLEALNDARELAAGALPEEALDEVLEVLDRASSRRSLSAAHTVVGFFGATGSGKSSLFNAVSGAEIATAAARRPTTAEPQAGIWGADDSEPLLDWLEVRNRHHAAPVPGFADEDTGLILLDLPDFDSTRAANREVVQRMVGLVDVLVWVLDPQKYADAAVHNDFLAPLSSHGAVTLVVLNQIDRLPGHDVRPVLESLRGILARDGLGKVQVIGASAVEGTGVDQVRGAIRAAAIRRQALSQRLAADVARSAAMLAEASGTGEPAGVTAAAGSRLRAELAVAANVPVVVDAVVRSYRLEAGRRTGWPVTRWLARFRPDPLRRLNLRRDRGAPEVNRTSLPAAGAPERARTDAAVREFADAASEGASGPWRAAIRGAAREGREQLPDALDQAIASTDLKAARKSWWWSVFNVVQWLALLLAVGGFVWLGVLAVLGYLQLPVPEVPRVEGWPLPTVMIAGGILVGVVLALAAAFIGGAAARARGAGARKRLTAAVGAVAEEHVVEPVALEVSRVASFNAALKVAATD</sequence>
<evidence type="ECO:0000256" key="1">
    <source>
        <dbReference type="SAM" id="Phobius"/>
    </source>
</evidence>
<dbReference type="InterPro" id="IPR027417">
    <property type="entry name" value="P-loop_NTPase"/>
</dbReference>
<feature type="transmembrane region" description="Helical" evidence="1">
    <location>
        <begin position="425"/>
        <end position="450"/>
    </location>
</feature>
<keyword evidence="1" id="KW-1133">Transmembrane helix</keyword>
<dbReference type="GO" id="GO:0019843">
    <property type="term" value="F:rRNA binding"/>
    <property type="evidence" value="ECO:0007669"/>
    <property type="project" value="TreeGrafter"/>
</dbReference>
<dbReference type="RefSeq" id="WP_123255623.1">
    <property type="nucleotide sequence ID" value="NZ_RBED01000103.1"/>
</dbReference>
<dbReference type="InterPro" id="IPR005662">
    <property type="entry name" value="GTPase_Era-like"/>
</dbReference>
<proteinExistence type="predicted"/>
<comment type="caution">
    <text evidence="3">The sequence shown here is derived from an EMBL/GenBank/DDBJ whole genome shotgun (WGS) entry which is preliminary data.</text>
</comment>
<feature type="transmembrane region" description="Helical" evidence="1">
    <location>
        <begin position="470"/>
        <end position="492"/>
    </location>
</feature>
<keyword evidence="1" id="KW-0472">Membrane</keyword>
<evidence type="ECO:0000313" key="3">
    <source>
        <dbReference type="EMBL" id="RNL53933.1"/>
    </source>
</evidence>
<dbReference type="PANTHER" id="PTHR42698">
    <property type="entry name" value="GTPASE ERA"/>
    <property type="match status" value="1"/>
</dbReference>
<organism evidence="3 4">
    <name type="scientific">Arthrobacter oryzae</name>
    <dbReference type="NCBI Taxonomy" id="409290"/>
    <lineage>
        <taxon>Bacteria</taxon>
        <taxon>Bacillati</taxon>
        <taxon>Actinomycetota</taxon>
        <taxon>Actinomycetes</taxon>
        <taxon>Micrococcales</taxon>
        <taxon>Micrococcaceae</taxon>
        <taxon>Arthrobacter</taxon>
    </lineage>
</organism>
<keyword evidence="1" id="KW-0812">Transmembrane</keyword>
<evidence type="ECO:0000259" key="2">
    <source>
        <dbReference type="Pfam" id="PF01926"/>
    </source>
</evidence>
<evidence type="ECO:0000313" key="4">
    <source>
        <dbReference type="Proteomes" id="UP000273807"/>
    </source>
</evidence>
<dbReference type="PANTHER" id="PTHR42698:SF1">
    <property type="entry name" value="GTPASE ERA, MITOCHONDRIAL"/>
    <property type="match status" value="1"/>
</dbReference>
<dbReference type="Gene3D" id="3.40.50.300">
    <property type="entry name" value="P-loop containing nucleotide triphosphate hydrolases"/>
    <property type="match status" value="1"/>
</dbReference>
<dbReference type="GO" id="GO:0005525">
    <property type="term" value="F:GTP binding"/>
    <property type="evidence" value="ECO:0007669"/>
    <property type="project" value="InterPro"/>
</dbReference>
<dbReference type="GO" id="GO:0000028">
    <property type="term" value="P:ribosomal small subunit assembly"/>
    <property type="evidence" value="ECO:0007669"/>
    <property type="project" value="TreeGrafter"/>
</dbReference>
<keyword evidence="4" id="KW-1185">Reference proteome</keyword>
<dbReference type="InterPro" id="IPR006073">
    <property type="entry name" value="GTP-bd"/>
</dbReference>